<dbReference type="PANTHER" id="PTHR44846:SF1">
    <property type="entry name" value="MANNOSYL-D-GLYCERATE TRANSPORT_METABOLISM SYSTEM REPRESSOR MNGR-RELATED"/>
    <property type="match status" value="1"/>
</dbReference>
<dbReference type="RefSeq" id="WP_165832518.1">
    <property type="nucleotide sequence ID" value="NZ_JACCEX010000002.1"/>
</dbReference>
<dbReference type="Pfam" id="PF07702">
    <property type="entry name" value="UTRA"/>
    <property type="match status" value="1"/>
</dbReference>
<gene>
    <name evidence="5" type="ORF">C7440_1890</name>
</gene>
<dbReference type="GO" id="GO:0045892">
    <property type="term" value="P:negative regulation of DNA-templated transcription"/>
    <property type="evidence" value="ECO:0007669"/>
    <property type="project" value="TreeGrafter"/>
</dbReference>
<dbReference type="PANTHER" id="PTHR44846">
    <property type="entry name" value="MANNOSYL-D-GLYCERATE TRANSPORT/METABOLISM SYSTEM REPRESSOR MNGR-RELATED"/>
    <property type="match status" value="1"/>
</dbReference>
<dbReference type="PROSITE" id="PS50949">
    <property type="entry name" value="HTH_GNTR"/>
    <property type="match status" value="1"/>
</dbReference>
<feature type="domain" description="HTH gntR-type" evidence="4">
    <location>
        <begin position="22"/>
        <end position="90"/>
    </location>
</feature>
<dbReference type="Gene3D" id="3.40.1410.10">
    <property type="entry name" value="Chorismate lyase-like"/>
    <property type="match status" value="1"/>
</dbReference>
<dbReference type="InterPro" id="IPR036388">
    <property type="entry name" value="WH-like_DNA-bd_sf"/>
</dbReference>
<dbReference type="SMART" id="SM00866">
    <property type="entry name" value="UTRA"/>
    <property type="match status" value="1"/>
</dbReference>
<dbReference type="SMART" id="SM00345">
    <property type="entry name" value="HTH_GNTR"/>
    <property type="match status" value="1"/>
</dbReference>
<accession>A0A2U1CN67</accession>
<dbReference type="CDD" id="cd07377">
    <property type="entry name" value="WHTH_GntR"/>
    <property type="match status" value="1"/>
</dbReference>
<dbReference type="InterPro" id="IPR000524">
    <property type="entry name" value="Tscrpt_reg_HTH_GntR"/>
</dbReference>
<dbReference type="InterPro" id="IPR028978">
    <property type="entry name" value="Chorismate_lyase_/UTRA_dom_sf"/>
</dbReference>
<evidence type="ECO:0000256" key="3">
    <source>
        <dbReference type="ARBA" id="ARBA00023163"/>
    </source>
</evidence>
<comment type="caution">
    <text evidence="5">The sequence shown here is derived from an EMBL/GenBank/DDBJ whole genome shotgun (WGS) entry which is preliminary data.</text>
</comment>
<dbReference type="Pfam" id="PF00392">
    <property type="entry name" value="GntR"/>
    <property type="match status" value="1"/>
</dbReference>
<dbReference type="PRINTS" id="PR00035">
    <property type="entry name" value="HTHGNTR"/>
</dbReference>
<dbReference type="AlphaFoldDB" id="A0A2U1CN67"/>
<sequence>MPSTSISDTHHEEARLSSSSPLPLYHRVYLLLRERIVNSTYGPGDTLPSEAELMNAFGVSRITVQRALNTLAGEGFVTRARGRGTTVTQEAASLQVDRPIAASMNGLLVNLSNIGQGTTVKLIHFGYQRASRSVAQALDIEPGTSIQKATRVRFLRGEPFSQSVSHVIEEVGRSYSRKDLETHTLIGLIQRARVIHRVEQSIVSTLADDTQARLLQTHVGAPLLKLSRVFFDPQNLPINVAEIYYHPDRFEFRVTWTRDADNQMQVDLHSSL</sequence>
<keyword evidence="2" id="KW-0238">DNA-binding</keyword>
<dbReference type="InterPro" id="IPR036390">
    <property type="entry name" value="WH_DNA-bd_sf"/>
</dbReference>
<dbReference type="SUPFAM" id="SSF64288">
    <property type="entry name" value="Chorismate lyase-like"/>
    <property type="match status" value="1"/>
</dbReference>
<evidence type="ECO:0000313" key="5">
    <source>
        <dbReference type="EMBL" id="PVY62397.1"/>
    </source>
</evidence>
<evidence type="ECO:0000256" key="1">
    <source>
        <dbReference type="ARBA" id="ARBA00023015"/>
    </source>
</evidence>
<keyword evidence="6" id="KW-1185">Reference proteome</keyword>
<dbReference type="SUPFAM" id="SSF46785">
    <property type="entry name" value="Winged helix' DNA-binding domain"/>
    <property type="match status" value="1"/>
</dbReference>
<dbReference type="Gene3D" id="1.10.10.10">
    <property type="entry name" value="Winged helix-like DNA-binding domain superfamily/Winged helix DNA-binding domain"/>
    <property type="match status" value="1"/>
</dbReference>
<organism evidence="5 6">
    <name type="scientific">Pusillimonas noertemannii</name>
    <dbReference type="NCBI Taxonomy" id="305977"/>
    <lineage>
        <taxon>Bacteria</taxon>
        <taxon>Pseudomonadati</taxon>
        <taxon>Pseudomonadota</taxon>
        <taxon>Betaproteobacteria</taxon>
        <taxon>Burkholderiales</taxon>
        <taxon>Alcaligenaceae</taxon>
        <taxon>Pusillimonas</taxon>
    </lineage>
</organism>
<dbReference type="Proteomes" id="UP000246145">
    <property type="component" value="Unassembled WGS sequence"/>
</dbReference>
<dbReference type="GO" id="GO:0003700">
    <property type="term" value="F:DNA-binding transcription factor activity"/>
    <property type="evidence" value="ECO:0007669"/>
    <property type="project" value="InterPro"/>
</dbReference>
<dbReference type="EMBL" id="QEKO01000002">
    <property type="protein sequence ID" value="PVY62397.1"/>
    <property type="molecule type" value="Genomic_DNA"/>
</dbReference>
<name>A0A2U1CN67_9BURK</name>
<dbReference type="GO" id="GO:0003677">
    <property type="term" value="F:DNA binding"/>
    <property type="evidence" value="ECO:0007669"/>
    <property type="project" value="UniProtKB-KW"/>
</dbReference>
<dbReference type="InterPro" id="IPR050679">
    <property type="entry name" value="Bact_HTH_transcr_reg"/>
</dbReference>
<keyword evidence="3" id="KW-0804">Transcription</keyword>
<reference evidence="5 6" key="1">
    <citation type="submission" date="2018-04" db="EMBL/GenBank/DDBJ databases">
        <title>Genomic Encyclopedia of Type Strains, Phase IV (KMG-IV): sequencing the most valuable type-strain genomes for metagenomic binning, comparative biology and taxonomic classification.</title>
        <authorList>
            <person name="Goeker M."/>
        </authorList>
    </citation>
    <scope>NUCLEOTIDE SEQUENCE [LARGE SCALE GENOMIC DNA]</scope>
    <source>
        <strain evidence="5 6">DSM 10065</strain>
    </source>
</reference>
<dbReference type="InterPro" id="IPR011663">
    <property type="entry name" value="UTRA"/>
</dbReference>
<evidence type="ECO:0000313" key="6">
    <source>
        <dbReference type="Proteomes" id="UP000246145"/>
    </source>
</evidence>
<evidence type="ECO:0000259" key="4">
    <source>
        <dbReference type="PROSITE" id="PS50949"/>
    </source>
</evidence>
<evidence type="ECO:0000256" key="2">
    <source>
        <dbReference type="ARBA" id="ARBA00023125"/>
    </source>
</evidence>
<protein>
    <submittedName>
        <fullName evidence="5">GntR family transcriptional regulator</fullName>
    </submittedName>
</protein>
<proteinExistence type="predicted"/>
<keyword evidence="1" id="KW-0805">Transcription regulation</keyword>